<sequence>MKTLRYLAAAALAAGFMAAPANAATFVFKGDGLNVTPDNVANVNNTCATSGGVSNDLCTINHAEGFEYSNDGAIVDVYAYAGVMTQDDANANNAARLIQDINPADSGLGAWSENNTSDDQTQFDAREAIRFVFDQAYTVTNVEFNRGGDQDCSSAGGGEGDCGAFQLFVDGVDMGTIVLGSLIDVIPNLGYGQDFLLIALTEGAGFTIAQLTVSDVPVPAALPLLLSGLAGLGFASRRRKTA</sequence>
<feature type="signal peptide" evidence="1">
    <location>
        <begin position="1"/>
        <end position="23"/>
    </location>
</feature>
<reference evidence="2 3" key="1">
    <citation type="submission" date="2024-09" db="EMBL/GenBank/DDBJ databases">
        <authorList>
            <person name="Zhang Z.-H."/>
        </authorList>
    </citation>
    <scope>NUCLEOTIDE SEQUENCE [LARGE SCALE GENOMIC DNA]</scope>
    <source>
        <strain evidence="2 3">HHTR114</strain>
    </source>
</reference>
<proteinExistence type="predicted"/>
<accession>A0ABW1KXK9</accession>
<evidence type="ECO:0000256" key="1">
    <source>
        <dbReference type="SAM" id="SignalP"/>
    </source>
</evidence>
<dbReference type="NCBIfam" id="TIGR03370">
    <property type="entry name" value="VPLPA-CTERM"/>
    <property type="match status" value="1"/>
</dbReference>
<evidence type="ECO:0000313" key="3">
    <source>
        <dbReference type="Proteomes" id="UP001596116"/>
    </source>
</evidence>
<organism evidence="2 3">
    <name type="scientific">Hyphococcus aureus</name>
    <dbReference type="NCBI Taxonomy" id="2666033"/>
    <lineage>
        <taxon>Bacteria</taxon>
        <taxon>Pseudomonadati</taxon>
        <taxon>Pseudomonadota</taxon>
        <taxon>Alphaproteobacteria</taxon>
        <taxon>Parvularculales</taxon>
        <taxon>Parvularculaceae</taxon>
        <taxon>Hyphococcus</taxon>
    </lineage>
</organism>
<gene>
    <name evidence="2" type="ORF">ACFMB1_09695</name>
</gene>
<name>A0ABW1KXK9_9PROT</name>
<evidence type="ECO:0000313" key="2">
    <source>
        <dbReference type="EMBL" id="MFC6035816.1"/>
    </source>
</evidence>
<dbReference type="InterPro" id="IPR013424">
    <property type="entry name" value="Ice-binding_C"/>
</dbReference>
<keyword evidence="3" id="KW-1185">Reference proteome</keyword>
<keyword evidence="1" id="KW-0732">Signal</keyword>
<dbReference type="RefSeq" id="WP_379878577.1">
    <property type="nucleotide sequence ID" value="NZ_JBHPON010000001.1"/>
</dbReference>
<feature type="chain" id="PRO_5045732096" evidence="1">
    <location>
        <begin position="24"/>
        <end position="242"/>
    </location>
</feature>
<comment type="caution">
    <text evidence="2">The sequence shown here is derived from an EMBL/GenBank/DDBJ whole genome shotgun (WGS) entry which is preliminary data.</text>
</comment>
<dbReference type="InterPro" id="IPR022472">
    <property type="entry name" value="VPLPA-CTERM"/>
</dbReference>
<dbReference type="NCBIfam" id="TIGR02595">
    <property type="entry name" value="PEP_CTERM"/>
    <property type="match status" value="1"/>
</dbReference>
<dbReference type="Proteomes" id="UP001596116">
    <property type="component" value="Unassembled WGS sequence"/>
</dbReference>
<protein>
    <submittedName>
        <fullName evidence="2">VPLPA-CTERM sorting domain-containing protein</fullName>
    </submittedName>
</protein>
<dbReference type="EMBL" id="JBHPON010000001">
    <property type="protein sequence ID" value="MFC6035816.1"/>
    <property type="molecule type" value="Genomic_DNA"/>
</dbReference>